<evidence type="ECO:0000313" key="2">
    <source>
        <dbReference type="Proteomes" id="UP001144205"/>
    </source>
</evidence>
<organism evidence="1 2">
    <name type="scientific">Sinisalibacter aestuarii</name>
    <dbReference type="NCBI Taxonomy" id="2949426"/>
    <lineage>
        <taxon>Bacteria</taxon>
        <taxon>Pseudomonadati</taxon>
        <taxon>Pseudomonadota</taxon>
        <taxon>Alphaproteobacteria</taxon>
        <taxon>Rhodobacterales</taxon>
        <taxon>Roseobacteraceae</taxon>
        <taxon>Sinisalibacter</taxon>
    </lineage>
</organism>
<accession>A0ABQ5LQD2</accession>
<sequence>MPAKTPTAKAAGAAATAGARAERATAHRSCSHCKETDRRPAWLAGSGRTLNPILVDGGVRYLTETEADRLNRALFFSPFLFACIAAPAQAQTIPRYNAEGYCQQVADISGGSAMIFNGCMDMEQQAYNALKPVWAQLPGNARNYCDEVARVSGGSYTILQGCIEMETEAASSPRSFDY</sequence>
<dbReference type="Proteomes" id="UP001144205">
    <property type="component" value="Unassembled WGS sequence"/>
</dbReference>
<name>A0ABQ5LQD2_9RHOB</name>
<protein>
    <submittedName>
        <fullName evidence="1">Uncharacterized protein</fullName>
    </submittedName>
</protein>
<reference evidence="1" key="1">
    <citation type="journal article" date="2023" name="Int. J. Syst. Evol. Microbiol.">
        <title>Sinisalibacter aestuarii sp. nov., isolated from estuarine sediment of the Arakawa River.</title>
        <authorList>
            <person name="Arafat S.T."/>
            <person name="Hirano S."/>
            <person name="Sato A."/>
            <person name="Takeuchi K."/>
            <person name="Yasuda T."/>
            <person name="Terahara T."/>
            <person name="Hamada M."/>
            <person name="Kobayashi T."/>
        </authorList>
    </citation>
    <scope>NUCLEOTIDE SEQUENCE</scope>
    <source>
        <strain evidence="1">B-399</strain>
    </source>
</reference>
<dbReference type="EMBL" id="BROH01000002">
    <property type="protein sequence ID" value="GKY87212.1"/>
    <property type="molecule type" value="Genomic_DNA"/>
</dbReference>
<evidence type="ECO:0000313" key="1">
    <source>
        <dbReference type="EMBL" id="GKY87212.1"/>
    </source>
</evidence>
<comment type="caution">
    <text evidence="1">The sequence shown here is derived from an EMBL/GenBank/DDBJ whole genome shotgun (WGS) entry which is preliminary data.</text>
</comment>
<gene>
    <name evidence="1" type="ORF">STA1M1_10810</name>
</gene>
<keyword evidence="2" id="KW-1185">Reference proteome</keyword>
<proteinExistence type="predicted"/>